<sequence length="308" mass="33134">MSFVIMTRPDRAAVWKRVITAGLPEETVEIWPDVADPEAVEFLAAWTMPDDLITLYPNLKVLFSVGAGVDQLDLSRVPAGVQVVRMIEPGLTEGMVSYARYAVTTIHRGMLRYIAQQRTATWKAWPYPPASEVTVGVMGLGELGLPVAQDLLGAGYACRGWARSRREVDGIETFAGEGELDAFLSETTILICLLPLTPATAGILSASLFDRLPDGAGLVHCGRGGQLVTADLIAALDRGRIGAAVIDVTEPEPLPPESALWSHPNVLITPHIASMTQAETSARSLVDNIARYRSGRAMRGAIDLTVGY</sequence>
<evidence type="ECO:0000313" key="5">
    <source>
        <dbReference type="Proteomes" id="UP000635278"/>
    </source>
</evidence>
<evidence type="ECO:0000259" key="3">
    <source>
        <dbReference type="Pfam" id="PF02826"/>
    </source>
</evidence>
<keyword evidence="5" id="KW-1185">Reference proteome</keyword>
<evidence type="ECO:0000256" key="1">
    <source>
        <dbReference type="ARBA" id="ARBA00023002"/>
    </source>
</evidence>
<evidence type="ECO:0000256" key="2">
    <source>
        <dbReference type="ARBA" id="ARBA00023027"/>
    </source>
</evidence>
<keyword evidence="2" id="KW-0520">NAD</keyword>
<proteinExistence type="predicted"/>
<dbReference type="CDD" id="cd12164">
    <property type="entry name" value="GDH_like_2"/>
    <property type="match status" value="1"/>
</dbReference>
<dbReference type="SUPFAM" id="SSF52283">
    <property type="entry name" value="Formate/glycerate dehydrogenase catalytic domain-like"/>
    <property type="match status" value="1"/>
</dbReference>
<accession>A0ABX0JPU7</accession>
<keyword evidence="1" id="KW-0560">Oxidoreductase</keyword>
<dbReference type="PANTHER" id="PTHR43333:SF1">
    <property type="entry name" value="D-ISOMER SPECIFIC 2-HYDROXYACID DEHYDROGENASE NAD-BINDING DOMAIN-CONTAINING PROTEIN"/>
    <property type="match status" value="1"/>
</dbReference>
<dbReference type="RefSeq" id="WP_173583869.1">
    <property type="nucleotide sequence ID" value="NZ_WOTB01000016.1"/>
</dbReference>
<protein>
    <submittedName>
        <fullName evidence="4">Glyoxylate/hydroxypyruvate reductase A</fullName>
    </submittedName>
</protein>
<dbReference type="InterPro" id="IPR006140">
    <property type="entry name" value="D-isomer_DH_NAD-bd"/>
</dbReference>
<dbReference type="Pfam" id="PF02826">
    <property type="entry name" value="2-Hacid_dh_C"/>
    <property type="match status" value="1"/>
</dbReference>
<name>A0ABX0JPU7_9PROT</name>
<evidence type="ECO:0000313" key="4">
    <source>
        <dbReference type="EMBL" id="NHN85478.1"/>
    </source>
</evidence>
<dbReference type="Gene3D" id="3.40.50.720">
    <property type="entry name" value="NAD(P)-binding Rossmann-like Domain"/>
    <property type="match status" value="2"/>
</dbReference>
<organism evidence="4 5">
    <name type="scientific">Acetobacter musti</name>
    <dbReference type="NCBI Taxonomy" id="864732"/>
    <lineage>
        <taxon>Bacteria</taxon>
        <taxon>Pseudomonadati</taxon>
        <taxon>Pseudomonadota</taxon>
        <taxon>Alphaproteobacteria</taxon>
        <taxon>Acetobacterales</taxon>
        <taxon>Acetobacteraceae</taxon>
        <taxon>Acetobacter</taxon>
    </lineage>
</organism>
<reference evidence="4 5" key="1">
    <citation type="journal article" date="2020" name="Int. J. Syst. Evol. Microbiol.">
        <title>Novel acetic acid bacteria from cider fermentations: Acetobacter conturbans sp. nov. and Acetobacter fallax sp. nov.</title>
        <authorList>
            <person name="Sombolestani A.S."/>
            <person name="Cleenwerck I."/>
            <person name="Cnockaert M."/>
            <person name="Borremans W."/>
            <person name="Wieme A.D."/>
            <person name="De Vuyst L."/>
            <person name="Vandamme P."/>
        </authorList>
    </citation>
    <scope>NUCLEOTIDE SEQUENCE [LARGE SCALE GENOMIC DNA]</scope>
    <source>
        <strain evidence="4 5">LMG 30640</strain>
    </source>
</reference>
<dbReference type="Proteomes" id="UP000635278">
    <property type="component" value="Unassembled WGS sequence"/>
</dbReference>
<dbReference type="SUPFAM" id="SSF51735">
    <property type="entry name" value="NAD(P)-binding Rossmann-fold domains"/>
    <property type="match status" value="1"/>
</dbReference>
<dbReference type="EMBL" id="WOTB01000016">
    <property type="protein sequence ID" value="NHN85478.1"/>
    <property type="molecule type" value="Genomic_DNA"/>
</dbReference>
<feature type="domain" description="D-isomer specific 2-hydroxyacid dehydrogenase NAD-binding" evidence="3">
    <location>
        <begin position="104"/>
        <end position="273"/>
    </location>
</feature>
<dbReference type="InterPro" id="IPR036291">
    <property type="entry name" value="NAD(P)-bd_dom_sf"/>
</dbReference>
<gene>
    <name evidence="4" type="ORF">GOB93_12610</name>
</gene>
<dbReference type="PANTHER" id="PTHR43333">
    <property type="entry name" value="2-HACID_DH_C DOMAIN-CONTAINING PROTEIN"/>
    <property type="match status" value="1"/>
</dbReference>
<comment type="caution">
    <text evidence="4">The sequence shown here is derived from an EMBL/GenBank/DDBJ whole genome shotgun (WGS) entry which is preliminary data.</text>
</comment>